<dbReference type="KEGG" id="suam:BOO69_04190"/>
<evidence type="ECO:0000313" key="3">
    <source>
        <dbReference type="Proteomes" id="UP000181897"/>
    </source>
</evidence>
<dbReference type="Proteomes" id="UP000181897">
    <property type="component" value="Chromosome"/>
</dbReference>
<dbReference type="SUPFAM" id="SSF54593">
    <property type="entry name" value="Glyoxalase/Bleomycin resistance protein/Dihydroxybiphenyl dioxygenase"/>
    <property type="match status" value="1"/>
</dbReference>
<dbReference type="PROSITE" id="PS51819">
    <property type="entry name" value="VOC"/>
    <property type="match status" value="1"/>
</dbReference>
<gene>
    <name evidence="2" type="ORF">BOO69_04190</name>
</gene>
<proteinExistence type="predicted"/>
<sequence length="116" mass="12430">MTVTRIVCNFASADVPGLAAFYSDLLNLNILMDQGWIITLGSGELGPVQLSVAAQGGAGSPVPDISVEVENVDEVHDRARAMGATITYPLTEESWGVRRFFVADPMGREINILSHV</sequence>
<evidence type="ECO:0000259" key="1">
    <source>
        <dbReference type="PROSITE" id="PS51819"/>
    </source>
</evidence>
<name>A0A1J0WEU2_9RHOB</name>
<keyword evidence="3" id="KW-1185">Reference proteome</keyword>
<dbReference type="InterPro" id="IPR029068">
    <property type="entry name" value="Glyas_Bleomycin-R_OHBP_Dase"/>
</dbReference>
<dbReference type="AlphaFoldDB" id="A0A1J0WEU2"/>
<dbReference type="Pfam" id="PF00903">
    <property type="entry name" value="Glyoxalase"/>
    <property type="match status" value="1"/>
</dbReference>
<evidence type="ECO:0000313" key="2">
    <source>
        <dbReference type="EMBL" id="APE42712.1"/>
    </source>
</evidence>
<feature type="domain" description="VOC" evidence="1">
    <location>
        <begin position="2"/>
        <end position="115"/>
    </location>
</feature>
<protein>
    <submittedName>
        <fullName evidence="2">Glyoxalase</fullName>
    </submittedName>
</protein>
<organism evidence="2 3">
    <name type="scientific">Sulfitobacter alexandrii</name>
    <dbReference type="NCBI Taxonomy" id="1917485"/>
    <lineage>
        <taxon>Bacteria</taxon>
        <taxon>Pseudomonadati</taxon>
        <taxon>Pseudomonadota</taxon>
        <taxon>Alphaproteobacteria</taxon>
        <taxon>Rhodobacterales</taxon>
        <taxon>Roseobacteraceae</taxon>
        <taxon>Sulfitobacter</taxon>
    </lineage>
</organism>
<dbReference type="OrthoDB" id="9798201at2"/>
<dbReference type="InterPro" id="IPR004360">
    <property type="entry name" value="Glyas_Fos-R_dOase_dom"/>
</dbReference>
<dbReference type="RefSeq" id="WP_071970604.1">
    <property type="nucleotide sequence ID" value="NZ_CP018076.1"/>
</dbReference>
<dbReference type="STRING" id="1917485.BOO69_04190"/>
<accession>A0A1J0WEU2</accession>
<dbReference type="InterPro" id="IPR037523">
    <property type="entry name" value="VOC_core"/>
</dbReference>
<dbReference type="EMBL" id="CP018076">
    <property type="protein sequence ID" value="APE42712.1"/>
    <property type="molecule type" value="Genomic_DNA"/>
</dbReference>
<reference evidence="2 3" key="1">
    <citation type="submission" date="2016-11" db="EMBL/GenBank/DDBJ databases">
        <title>Complete genome sequence of Sulfitobacter sp. AM1-D1, a toxic bacteria associated with marine dinoflagellate Alexandrium minutum in East China Sea.</title>
        <authorList>
            <person name="Yang Q."/>
            <person name="Zhang X."/>
            <person name="Tian X."/>
        </authorList>
    </citation>
    <scope>NUCLEOTIDE SEQUENCE [LARGE SCALE GENOMIC DNA]</scope>
    <source>
        <strain evidence="2 3">AM1-D1</strain>
    </source>
</reference>
<dbReference type="Gene3D" id="3.10.180.10">
    <property type="entry name" value="2,3-Dihydroxybiphenyl 1,2-Dioxygenase, domain 1"/>
    <property type="match status" value="1"/>
</dbReference>